<evidence type="ECO:0000313" key="3">
    <source>
        <dbReference type="EMBL" id="MCY9598869.1"/>
    </source>
</evidence>
<accession>A0ABT4FNJ9</accession>
<dbReference type="RefSeq" id="WP_042234051.1">
    <property type="nucleotide sequence ID" value="NZ_CP026520.1"/>
</dbReference>
<proteinExistence type="predicted"/>
<dbReference type="InterPro" id="IPR001119">
    <property type="entry name" value="SLH_dom"/>
</dbReference>
<feature type="chain" id="PRO_5046389529" evidence="1">
    <location>
        <begin position="24"/>
        <end position="446"/>
    </location>
</feature>
<sequence>MKAKIIITFLFIFSLATMPNVGAANTGNLKDISGHWAEAQIKSAVVKGYVNGYQDGTFKPEAPVSGEEFLAMMVRALKIPTESQLSEESWFSPIYKSAVKSGIYQGDYQKGWDQPLTRGDMALTLERATRQRSFKQLVESSPQSRIQDIDSMHKNMEPKQMVYESVRRGLMTGTSSTELSLDSATTRAQAVVVIERVISYNAGESLPIDRHTLEVAEVFWHSTNLFTVWSNFLGIENANKFDTTKLHMETDFFVGDITGLYIIDANDPDSPYWDKIQYPLSELYRNSYKEAYPVEDIKDAYYIVHSISENEIENSQHLAPININIHGVGEDPVTYFNAGDVSAMRERLENGSFEVKEVLLLRKHTVPKVGEAQHHINGKYFDSKVAVRTYIVPKYNVLVDKITIDVSSTMIGDRKNQRVLNIWPTGIRTLKPNASDVELYMLEELN</sequence>
<evidence type="ECO:0000313" key="4">
    <source>
        <dbReference type="Proteomes" id="UP001527202"/>
    </source>
</evidence>
<comment type="caution">
    <text evidence="3">The sequence shown here is derived from an EMBL/GenBank/DDBJ whole genome shotgun (WGS) entry which is preliminary data.</text>
</comment>
<reference evidence="3 4" key="1">
    <citation type="submission" date="2022-05" db="EMBL/GenBank/DDBJ databases">
        <title>Genome Sequencing of Bee-Associated Microbes.</title>
        <authorList>
            <person name="Dunlap C."/>
        </authorList>
    </citation>
    <scope>NUCLEOTIDE SEQUENCE [LARGE SCALE GENOMIC DNA]</scope>
    <source>
        <strain evidence="3 4">NRRL B-23120</strain>
    </source>
</reference>
<keyword evidence="1" id="KW-0732">Signal</keyword>
<dbReference type="PROSITE" id="PS51272">
    <property type="entry name" value="SLH"/>
    <property type="match status" value="1"/>
</dbReference>
<dbReference type="GeneID" id="95374168"/>
<dbReference type="Proteomes" id="UP001527202">
    <property type="component" value="Unassembled WGS sequence"/>
</dbReference>
<feature type="domain" description="SLH" evidence="2">
    <location>
        <begin position="24"/>
        <end position="87"/>
    </location>
</feature>
<dbReference type="EMBL" id="JAMDMJ010000035">
    <property type="protein sequence ID" value="MCY9598869.1"/>
    <property type="molecule type" value="Genomic_DNA"/>
</dbReference>
<dbReference type="Pfam" id="PF00395">
    <property type="entry name" value="SLH"/>
    <property type="match status" value="1"/>
</dbReference>
<protein>
    <submittedName>
        <fullName evidence="3">S-layer homology domain-containing protein</fullName>
    </submittedName>
</protein>
<organism evidence="3 4">
    <name type="scientific">Paenibacillus chitinolyticus</name>
    <dbReference type="NCBI Taxonomy" id="79263"/>
    <lineage>
        <taxon>Bacteria</taxon>
        <taxon>Bacillati</taxon>
        <taxon>Bacillota</taxon>
        <taxon>Bacilli</taxon>
        <taxon>Bacillales</taxon>
        <taxon>Paenibacillaceae</taxon>
        <taxon>Paenibacillus</taxon>
    </lineage>
</organism>
<gene>
    <name evidence="3" type="ORF">M5X16_24225</name>
</gene>
<keyword evidence="4" id="KW-1185">Reference proteome</keyword>
<feature type="signal peptide" evidence="1">
    <location>
        <begin position="1"/>
        <end position="23"/>
    </location>
</feature>
<evidence type="ECO:0000256" key="1">
    <source>
        <dbReference type="SAM" id="SignalP"/>
    </source>
</evidence>
<name>A0ABT4FNJ9_9BACL</name>
<evidence type="ECO:0000259" key="2">
    <source>
        <dbReference type="PROSITE" id="PS51272"/>
    </source>
</evidence>